<dbReference type="Pfam" id="PF01041">
    <property type="entry name" value="DegT_DnrJ_EryC1"/>
    <property type="match status" value="1"/>
</dbReference>
<dbReference type="InterPro" id="IPR015421">
    <property type="entry name" value="PyrdxlP-dep_Trfase_major"/>
</dbReference>
<dbReference type="RefSeq" id="WP_012122100.1">
    <property type="nucleotide sequence ID" value="NC_009767.1"/>
</dbReference>
<evidence type="ECO:0000313" key="5">
    <source>
        <dbReference type="Proteomes" id="UP000000263"/>
    </source>
</evidence>
<dbReference type="Proteomes" id="UP000000263">
    <property type="component" value="Chromosome"/>
</dbReference>
<keyword evidence="2 3" id="KW-0663">Pyridoxal phosphate</keyword>
<comment type="similarity">
    <text evidence="3">Belongs to the DegT/DnrJ/EryC1 family.</text>
</comment>
<keyword evidence="4" id="KW-0808">Transferase</keyword>
<dbReference type="Gene3D" id="3.90.1150.10">
    <property type="entry name" value="Aspartate Aminotransferase, domain 1"/>
    <property type="match status" value="1"/>
</dbReference>
<dbReference type="Gene3D" id="3.40.640.10">
    <property type="entry name" value="Type I PLP-dependent aspartate aminotransferase-like (Major domain)"/>
    <property type="match status" value="1"/>
</dbReference>
<name>A7NQ31_ROSCS</name>
<dbReference type="PIRSF" id="PIRSF000390">
    <property type="entry name" value="PLP_StrS"/>
    <property type="match status" value="1"/>
</dbReference>
<dbReference type="SUPFAM" id="SSF53383">
    <property type="entry name" value="PLP-dependent transferases"/>
    <property type="match status" value="1"/>
</dbReference>
<keyword evidence="4" id="KW-0032">Aminotransferase</keyword>
<feature type="active site" description="Proton acceptor" evidence="1">
    <location>
        <position position="195"/>
    </location>
</feature>
<dbReference type="InterPro" id="IPR015424">
    <property type="entry name" value="PyrdxlP-dep_Trfase"/>
</dbReference>
<dbReference type="KEGG" id="rca:Rcas_3628"/>
<evidence type="ECO:0000256" key="2">
    <source>
        <dbReference type="PIRSR" id="PIRSR000390-2"/>
    </source>
</evidence>
<dbReference type="GO" id="GO:0047310">
    <property type="term" value="F:glutamine-scyllo-inositol transaminase activity"/>
    <property type="evidence" value="ECO:0007669"/>
    <property type="project" value="UniProtKB-EC"/>
</dbReference>
<dbReference type="PANTHER" id="PTHR30244:SF34">
    <property type="entry name" value="DTDP-4-AMINO-4,6-DIDEOXYGALACTOSE TRANSAMINASE"/>
    <property type="match status" value="1"/>
</dbReference>
<dbReference type="EC" id="2.6.1.50" evidence="4"/>
<dbReference type="AlphaFoldDB" id="A7NQ31"/>
<protein>
    <submittedName>
        <fullName evidence="4">Glutamine--scyllo-inositol transaminase</fullName>
        <ecNumber evidence="4">2.6.1.50</ecNumber>
    </submittedName>
</protein>
<proteinExistence type="inferred from homology"/>
<keyword evidence="5" id="KW-1185">Reference proteome</keyword>
<organism evidence="4 5">
    <name type="scientific">Roseiflexus castenholzii (strain DSM 13941 / HLO8)</name>
    <dbReference type="NCBI Taxonomy" id="383372"/>
    <lineage>
        <taxon>Bacteria</taxon>
        <taxon>Bacillati</taxon>
        <taxon>Chloroflexota</taxon>
        <taxon>Chloroflexia</taxon>
        <taxon>Chloroflexales</taxon>
        <taxon>Roseiflexineae</taxon>
        <taxon>Roseiflexaceae</taxon>
        <taxon>Roseiflexus</taxon>
    </lineage>
</organism>
<dbReference type="STRING" id="383372.Rcas_3628"/>
<sequence length="397" mass="43791">MAVLAVNGGSPVRTRPWPRWPQWDAREEQRVLDVLRSDDWGGFAPVVEEFERAFAQHHDTAFGIAAVNGTQTLVAALMAAGIGPGDEVIVPPYTFIATASAVRLVGATPVFADIEADTYNLDPDAAAAAITSRTRAIIPVHFAGHAADMDRFTTLAQRHHLLLIEDAAHAHGASWRGRKCGSLGDVGSFSFQSSKNMTAGEGGALTTNNRALADAIRSRVNQGRAIGGAWYEHPHLGTNMRLSAWQAAVLLAQLERLDEQTDRRMACARRLNAFFADVEGIQPMRWDERADRHAFHLYMVRYDERAFGVPRDRFEQALEAEGIPCSTGYPFPLYRQASLGAAFARAEACPNAEQACREAIWLPQWLLLADPDEMDDVATAIIKIRDHRDELRYAVVH</sequence>
<evidence type="ECO:0000313" key="4">
    <source>
        <dbReference type="EMBL" id="ABU59677.1"/>
    </source>
</evidence>
<dbReference type="GO" id="GO:0030170">
    <property type="term" value="F:pyridoxal phosphate binding"/>
    <property type="evidence" value="ECO:0007669"/>
    <property type="project" value="TreeGrafter"/>
</dbReference>
<evidence type="ECO:0000256" key="1">
    <source>
        <dbReference type="PIRSR" id="PIRSR000390-1"/>
    </source>
</evidence>
<dbReference type="HOGENOM" id="CLU_033332_7_2_0"/>
<dbReference type="PANTHER" id="PTHR30244">
    <property type="entry name" value="TRANSAMINASE"/>
    <property type="match status" value="1"/>
</dbReference>
<evidence type="ECO:0000256" key="3">
    <source>
        <dbReference type="RuleBase" id="RU004508"/>
    </source>
</evidence>
<dbReference type="eggNOG" id="COG0399">
    <property type="taxonomic scope" value="Bacteria"/>
</dbReference>
<dbReference type="InterPro" id="IPR015422">
    <property type="entry name" value="PyrdxlP-dep_Trfase_small"/>
</dbReference>
<gene>
    <name evidence="4" type="ordered locus">Rcas_3628</name>
</gene>
<dbReference type="EMBL" id="CP000804">
    <property type="protein sequence ID" value="ABU59677.1"/>
    <property type="molecule type" value="Genomic_DNA"/>
</dbReference>
<dbReference type="InterPro" id="IPR000653">
    <property type="entry name" value="DegT/StrS_aminotransferase"/>
</dbReference>
<feature type="modified residue" description="N6-(pyridoxal phosphate)lysine" evidence="2">
    <location>
        <position position="195"/>
    </location>
</feature>
<accession>A7NQ31</accession>
<reference evidence="4 5" key="1">
    <citation type="submission" date="2007-08" db="EMBL/GenBank/DDBJ databases">
        <title>Complete sequence of Roseiflexus castenholzii DSM 13941.</title>
        <authorList>
            <consortium name="US DOE Joint Genome Institute"/>
            <person name="Copeland A."/>
            <person name="Lucas S."/>
            <person name="Lapidus A."/>
            <person name="Barry K."/>
            <person name="Glavina del Rio T."/>
            <person name="Dalin E."/>
            <person name="Tice H."/>
            <person name="Pitluck S."/>
            <person name="Thompson L.S."/>
            <person name="Brettin T."/>
            <person name="Bruce D."/>
            <person name="Detter J.C."/>
            <person name="Han C."/>
            <person name="Tapia R."/>
            <person name="Schmutz J."/>
            <person name="Larimer F."/>
            <person name="Land M."/>
            <person name="Hauser L."/>
            <person name="Kyrpides N."/>
            <person name="Mikhailova N."/>
            <person name="Bryant D.A."/>
            <person name="Hanada S."/>
            <person name="Tsukatani Y."/>
            <person name="Richardson P."/>
        </authorList>
    </citation>
    <scope>NUCLEOTIDE SEQUENCE [LARGE SCALE GENOMIC DNA]</scope>
    <source>
        <strain evidence="5">DSM 13941 / HLO8</strain>
    </source>
</reference>
<dbReference type="GO" id="GO:0000271">
    <property type="term" value="P:polysaccharide biosynthetic process"/>
    <property type="evidence" value="ECO:0007669"/>
    <property type="project" value="TreeGrafter"/>
</dbReference>
<dbReference type="OrthoDB" id="9810913at2"/>
<dbReference type="CDD" id="cd00616">
    <property type="entry name" value="AHBA_syn"/>
    <property type="match status" value="1"/>
</dbReference>